<sequence length="90" mass="10445">MGWAHQTYAEFLSAWYLTQHEIPLTQIKELIFSSEDPDPKLIPQLHETAAWLASIRTDVLLRSDVSTDANVRSSIVDNLLTQYEEEKLWE</sequence>
<evidence type="ECO:0000313" key="1">
    <source>
        <dbReference type="EMBL" id="OKH24015.1"/>
    </source>
</evidence>
<organism evidence="1 2">
    <name type="scientific">Chroogloeocystis siderophila 5.2 s.c.1</name>
    <dbReference type="NCBI Taxonomy" id="247279"/>
    <lineage>
        <taxon>Bacteria</taxon>
        <taxon>Bacillati</taxon>
        <taxon>Cyanobacteriota</taxon>
        <taxon>Cyanophyceae</taxon>
        <taxon>Oscillatoriophycideae</taxon>
        <taxon>Chroococcales</taxon>
        <taxon>Chroococcaceae</taxon>
        <taxon>Chroogloeocystis</taxon>
    </lineage>
</organism>
<dbReference type="STRING" id="247279.NIES1031_17170"/>
<comment type="caution">
    <text evidence="1">The sequence shown here is derived from an EMBL/GenBank/DDBJ whole genome shotgun (WGS) entry which is preliminary data.</text>
</comment>
<reference evidence="1 2" key="1">
    <citation type="submission" date="2016-11" db="EMBL/GenBank/DDBJ databases">
        <title>Draft Genome Sequences of Nine Cyanobacterial Strains from Diverse Habitats.</title>
        <authorList>
            <person name="Zhu T."/>
            <person name="Hou S."/>
            <person name="Lu X."/>
            <person name="Hess W.R."/>
        </authorList>
    </citation>
    <scope>NUCLEOTIDE SEQUENCE [LARGE SCALE GENOMIC DNA]</scope>
    <source>
        <strain evidence="1 2">5.2 s.c.1</strain>
    </source>
</reference>
<name>A0A1U7HKF6_9CHRO</name>
<dbReference type="RefSeq" id="WP_073550725.1">
    <property type="nucleotide sequence ID" value="NZ_CAWMVK010000006.1"/>
</dbReference>
<dbReference type="Proteomes" id="UP000185984">
    <property type="component" value="Unassembled WGS sequence"/>
</dbReference>
<keyword evidence="2" id="KW-1185">Reference proteome</keyword>
<dbReference type="EMBL" id="MRCC01000014">
    <property type="protein sequence ID" value="OKH24015.1"/>
    <property type="molecule type" value="Genomic_DNA"/>
</dbReference>
<gene>
    <name evidence="1" type="ORF">NIES1031_17170</name>
</gene>
<protein>
    <submittedName>
        <fullName evidence="1">Uncharacterized protein</fullName>
    </submittedName>
</protein>
<proteinExistence type="predicted"/>
<dbReference type="AlphaFoldDB" id="A0A1U7HKF6"/>
<evidence type="ECO:0000313" key="2">
    <source>
        <dbReference type="Proteomes" id="UP000185984"/>
    </source>
</evidence>
<accession>A0A1U7HKF6</accession>